<dbReference type="SUPFAM" id="SSF53807">
    <property type="entry name" value="Helical backbone' metal receptor"/>
    <property type="match status" value="1"/>
</dbReference>
<name>A0ABM9BMS5_9BACL</name>
<dbReference type="Pfam" id="PF01497">
    <property type="entry name" value="Peripla_BP_2"/>
    <property type="match status" value="1"/>
</dbReference>
<dbReference type="CDD" id="cd01146">
    <property type="entry name" value="FhuD"/>
    <property type="match status" value="1"/>
</dbReference>
<organism evidence="8 9">
    <name type="scientific">Paenibacillus plantiphilus</name>
    <dbReference type="NCBI Taxonomy" id="2905650"/>
    <lineage>
        <taxon>Bacteria</taxon>
        <taxon>Bacillati</taxon>
        <taxon>Bacillota</taxon>
        <taxon>Bacilli</taxon>
        <taxon>Bacillales</taxon>
        <taxon>Paenibacillaceae</taxon>
        <taxon>Paenibacillus</taxon>
    </lineage>
</organism>
<dbReference type="PANTHER" id="PTHR30532:SF21">
    <property type="entry name" value="SIDEROPHORE-BINDING LIPOPROTEIN YFIY-RELATED"/>
    <property type="match status" value="1"/>
</dbReference>
<evidence type="ECO:0000256" key="2">
    <source>
        <dbReference type="ARBA" id="ARBA00008814"/>
    </source>
</evidence>
<dbReference type="InterPro" id="IPR002491">
    <property type="entry name" value="ABC_transptr_periplasmic_BD"/>
</dbReference>
<comment type="similarity">
    <text evidence="2">Belongs to the bacterial solute-binding protein 8 family.</text>
</comment>
<dbReference type="EMBL" id="CAKMMF010000001">
    <property type="protein sequence ID" value="CAH1189924.1"/>
    <property type="molecule type" value="Genomic_DNA"/>
</dbReference>
<dbReference type="Gene3D" id="3.40.50.1980">
    <property type="entry name" value="Nitrogenase molybdenum iron protein domain"/>
    <property type="match status" value="2"/>
</dbReference>
<evidence type="ECO:0000313" key="9">
    <source>
        <dbReference type="Proteomes" id="UP000838686"/>
    </source>
</evidence>
<protein>
    <submittedName>
        <fullName evidence="8">Siderophore-binding lipoprotein YfiY</fullName>
    </submittedName>
</protein>
<dbReference type="InterPro" id="IPR051313">
    <property type="entry name" value="Bact_iron-sidero_bind"/>
</dbReference>
<keyword evidence="4 6" id="KW-0732">Signal</keyword>
<dbReference type="Proteomes" id="UP000838686">
    <property type="component" value="Unassembled WGS sequence"/>
</dbReference>
<proteinExistence type="inferred from homology"/>
<gene>
    <name evidence="8" type="primary">yfiY_1</name>
    <name evidence="8" type="ORF">PAECIP111893_00022</name>
</gene>
<dbReference type="PANTHER" id="PTHR30532">
    <property type="entry name" value="IRON III DICITRATE-BINDING PERIPLASMIC PROTEIN"/>
    <property type="match status" value="1"/>
</dbReference>
<evidence type="ECO:0000256" key="6">
    <source>
        <dbReference type="SAM" id="SignalP"/>
    </source>
</evidence>
<evidence type="ECO:0000313" key="8">
    <source>
        <dbReference type="EMBL" id="CAH1189924.1"/>
    </source>
</evidence>
<feature type="chain" id="PRO_5045397312" evidence="6">
    <location>
        <begin position="19"/>
        <end position="337"/>
    </location>
</feature>
<evidence type="ECO:0000259" key="7">
    <source>
        <dbReference type="PROSITE" id="PS50983"/>
    </source>
</evidence>
<evidence type="ECO:0000256" key="5">
    <source>
        <dbReference type="SAM" id="MobiDB-lite"/>
    </source>
</evidence>
<dbReference type="PROSITE" id="PS51257">
    <property type="entry name" value="PROKAR_LIPOPROTEIN"/>
    <property type="match status" value="1"/>
</dbReference>
<evidence type="ECO:0000256" key="4">
    <source>
        <dbReference type="ARBA" id="ARBA00022729"/>
    </source>
</evidence>
<keyword evidence="9" id="KW-1185">Reference proteome</keyword>
<feature type="region of interest" description="Disordered" evidence="5">
    <location>
        <begin position="24"/>
        <end position="55"/>
    </location>
</feature>
<evidence type="ECO:0000256" key="3">
    <source>
        <dbReference type="ARBA" id="ARBA00022448"/>
    </source>
</evidence>
<feature type="compositionally biased region" description="Polar residues" evidence="5">
    <location>
        <begin position="24"/>
        <end position="39"/>
    </location>
</feature>
<sequence length="337" mass="36896">MKTVKVMIVALATILILAACSSGEKSSNANKPTSPAANQNKEKEPAKPNDGASSSFPVTIKHELGSVTLDKAPERVVYLFQGMNDTGAALGVKPVGAVESVSEKPWFAYLGDMSGVESVGDEGQPNLEKLVELKPDLIIGTKVRHEAIYKQLNAIAPTIVTADLAAWKDNLQIAGQALGKQAEADKLIADWDARLAEFREKMGDKLATTEVSVIRIQRDNSVKVYLAGFPGLFMRDVGFAVPKAQQVEFTGSGLDILSKEYIPQFDADYIFDITTELPGQENVPQLYEEWVSHPLWKEMNAVKNGNYIRVDPIVWNFGAGPLAARQMLEDLFKEFKL</sequence>
<feature type="signal peptide" evidence="6">
    <location>
        <begin position="1"/>
        <end position="18"/>
    </location>
</feature>
<keyword evidence="8" id="KW-0449">Lipoprotein</keyword>
<keyword evidence="3" id="KW-0813">Transport</keyword>
<dbReference type="RefSeq" id="WP_236338178.1">
    <property type="nucleotide sequence ID" value="NZ_CAKMMF010000001.1"/>
</dbReference>
<dbReference type="PROSITE" id="PS50983">
    <property type="entry name" value="FE_B12_PBP"/>
    <property type="match status" value="1"/>
</dbReference>
<evidence type="ECO:0000256" key="1">
    <source>
        <dbReference type="ARBA" id="ARBA00004196"/>
    </source>
</evidence>
<reference evidence="8" key="1">
    <citation type="submission" date="2022-01" db="EMBL/GenBank/DDBJ databases">
        <authorList>
            <person name="Criscuolo A."/>
        </authorList>
    </citation>
    <scope>NUCLEOTIDE SEQUENCE</scope>
    <source>
        <strain evidence="8">CIP111893</strain>
    </source>
</reference>
<feature type="domain" description="Fe/B12 periplasmic-binding" evidence="7">
    <location>
        <begin position="75"/>
        <end position="337"/>
    </location>
</feature>
<comment type="caution">
    <text evidence="8">The sequence shown here is derived from an EMBL/GenBank/DDBJ whole genome shotgun (WGS) entry which is preliminary data.</text>
</comment>
<accession>A0ABM9BMS5</accession>
<comment type="subcellular location">
    <subcellularLocation>
        <location evidence="1">Cell envelope</location>
    </subcellularLocation>
</comment>